<dbReference type="Proteomes" id="UP000464178">
    <property type="component" value="Chromosome"/>
</dbReference>
<sequence>MSLGRRPKEPDGMVLRSYQNTFRSGTSSTLFSGRSEGESYFLPYQIITGTSLYDIPVR</sequence>
<reference evidence="1 2" key="1">
    <citation type="submission" date="2019-05" db="EMBL/GenBank/DDBJ databases">
        <authorList>
            <consortium name="Science for Life Laboratories"/>
        </authorList>
    </citation>
    <scope>NUCLEOTIDE SEQUENCE [LARGE SCALE GENOMIC DNA]</scope>
    <source>
        <strain evidence="1">Soil9</strain>
    </source>
</reference>
<accession>A0A6P2CUT2</accession>
<organism evidence="1 2">
    <name type="scientific">Gemmata massiliana</name>
    <dbReference type="NCBI Taxonomy" id="1210884"/>
    <lineage>
        <taxon>Bacteria</taxon>
        <taxon>Pseudomonadati</taxon>
        <taxon>Planctomycetota</taxon>
        <taxon>Planctomycetia</taxon>
        <taxon>Gemmatales</taxon>
        <taxon>Gemmataceae</taxon>
        <taxon>Gemmata</taxon>
    </lineage>
</organism>
<dbReference type="AlphaFoldDB" id="A0A6P2CUT2"/>
<dbReference type="KEGG" id="gms:SOIL9_50410"/>
<evidence type="ECO:0000313" key="1">
    <source>
        <dbReference type="EMBL" id="VTR92673.1"/>
    </source>
</evidence>
<gene>
    <name evidence="1" type="ORF">SOIL9_50410</name>
</gene>
<protein>
    <submittedName>
        <fullName evidence="1">Uncharacterized protein</fullName>
    </submittedName>
</protein>
<name>A0A6P2CUT2_9BACT</name>
<proteinExistence type="predicted"/>
<dbReference type="EMBL" id="LR593886">
    <property type="protein sequence ID" value="VTR92673.1"/>
    <property type="molecule type" value="Genomic_DNA"/>
</dbReference>
<evidence type="ECO:0000313" key="2">
    <source>
        <dbReference type="Proteomes" id="UP000464178"/>
    </source>
</evidence>
<keyword evidence="2" id="KW-1185">Reference proteome</keyword>